<dbReference type="SUPFAM" id="SSF52172">
    <property type="entry name" value="CheY-like"/>
    <property type="match status" value="1"/>
</dbReference>
<keyword evidence="3" id="KW-0804">Transcription</keyword>
<dbReference type="Pfam" id="PF00072">
    <property type="entry name" value="Response_reg"/>
    <property type="match status" value="1"/>
</dbReference>
<dbReference type="PROSITE" id="PS00041">
    <property type="entry name" value="HTH_ARAC_FAMILY_1"/>
    <property type="match status" value="1"/>
</dbReference>
<evidence type="ECO:0000313" key="8">
    <source>
        <dbReference type="Proteomes" id="UP000476064"/>
    </source>
</evidence>
<dbReference type="InterPro" id="IPR018060">
    <property type="entry name" value="HTH_AraC"/>
</dbReference>
<feature type="domain" description="Response regulatory" evidence="6">
    <location>
        <begin position="3"/>
        <end position="120"/>
    </location>
</feature>
<evidence type="ECO:0000256" key="3">
    <source>
        <dbReference type="ARBA" id="ARBA00023163"/>
    </source>
</evidence>
<dbReference type="GO" id="GO:0003700">
    <property type="term" value="F:DNA-binding transcription factor activity"/>
    <property type="evidence" value="ECO:0007669"/>
    <property type="project" value="InterPro"/>
</dbReference>
<dbReference type="PANTHER" id="PTHR43280">
    <property type="entry name" value="ARAC-FAMILY TRANSCRIPTIONAL REGULATOR"/>
    <property type="match status" value="1"/>
</dbReference>
<dbReference type="SMART" id="SM00448">
    <property type="entry name" value="REC"/>
    <property type="match status" value="1"/>
</dbReference>
<dbReference type="GO" id="GO:0043565">
    <property type="term" value="F:sequence-specific DNA binding"/>
    <property type="evidence" value="ECO:0007669"/>
    <property type="project" value="InterPro"/>
</dbReference>
<gene>
    <name evidence="7" type="ORF">GXP70_08455</name>
</gene>
<dbReference type="InterPro" id="IPR018062">
    <property type="entry name" value="HTH_AraC-typ_CS"/>
</dbReference>
<keyword evidence="1" id="KW-0805">Transcription regulation</keyword>
<protein>
    <submittedName>
        <fullName evidence="7">Response regulator</fullName>
    </submittedName>
</protein>
<dbReference type="Gene3D" id="1.10.10.60">
    <property type="entry name" value="Homeodomain-like"/>
    <property type="match status" value="2"/>
</dbReference>
<feature type="domain" description="HTH araC/xylS-type" evidence="5">
    <location>
        <begin position="443"/>
        <end position="541"/>
    </location>
</feature>
<evidence type="ECO:0000259" key="5">
    <source>
        <dbReference type="PROSITE" id="PS01124"/>
    </source>
</evidence>
<dbReference type="EMBL" id="CP048209">
    <property type="protein sequence ID" value="QHT59974.1"/>
    <property type="molecule type" value="Genomic_DNA"/>
</dbReference>
<dbReference type="Gene3D" id="3.40.50.2300">
    <property type="match status" value="1"/>
</dbReference>
<dbReference type="RefSeq" id="WP_162356040.1">
    <property type="nucleotide sequence ID" value="NZ_CP048209.1"/>
</dbReference>
<dbReference type="CDD" id="cd17536">
    <property type="entry name" value="REC_YesN-like"/>
    <property type="match status" value="1"/>
</dbReference>
<name>A0A6C0FXG7_9BACL</name>
<proteinExistence type="predicted"/>
<dbReference type="Proteomes" id="UP000476064">
    <property type="component" value="Chromosome"/>
</dbReference>
<sequence length="550" mass="62302">MYRLLIVDDEPIIVEGLFDKFLQLTTHAFEVYKAYNGEEALGIARRARVDLLLTDLKMPGMNGLELQQAVQLLWPKCKTVFLTGHSDFQSIQSSMRGGAFDYVLKMEMDAKIIEAVTRGADAIAEEHSHARLLSDARHRWTQALPILCKEYVLELLEGERTSPQGRAARFAELRLPLDAGAPVHLGIGRVDEWQGDIRPGDKSLLLYGVHNVIEEHFAGGCRIVFVTYGNDRFLWLLQMKPGTERETAMQRQSRILGIVESAQTACRTYLKLPCSFVAGCEPCCWEELPRKFGQLDFLLTRGLGLGREILLSDASPSPAATNDTAARVQEREVTQLMQALERKDDIGFHRRLADISSAIGETEAIRSGMALTLFYSLSASFLQLMNRSGLLESLPERIDMNKLLGAQEHAAWRDAARFFGELADLIIEKVEDESGRETSEVVERVQSYVREHIDGDLSLARLSEIVFLTPFYLSRLYKQQTGRSLTDYITEVKLGMAKEMLVSTNRKIYEIGIHLGFHSSPYFNHFFKKQTNMTPQEYRDTWTPRAVKQD</sequence>
<reference evidence="7 8" key="1">
    <citation type="submission" date="2020-01" db="EMBL/GenBank/DDBJ databases">
        <title>Paenibacillus sp. nov., isolated from tomato rhizosphere.</title>
        <authorList>
            <person name="Weon H.-Y."/>
            <person name="Lee S.A."/>
        </authorList>
    </citation>
    <scope>NUCLEOTIDE SEQUENCE [LARGE SCALE GENOMIC DNA]</scope>
    <source>
        <strain evidence="7 8">12200R-189</strain>
    </source>
</reference>
<feature type="modified residue" description="4-aspartylphosphate" evidence="4">
    <location>
        <position position="55"/>
    </location>
</feature>
<accession>A0A6C0FXG7</accession>
<dbReference type="PROSITE" id="PS01124">
    <property type="entry name" value="HTH_ARAC_FAMILY_2"/>
    <property type="match status" value="1"/>
</dbReference>
<organism evidence="7 8">
    <name type="scientific">Paenibacillus lycopersici</name>
    <dbReference type="NCBI Taxonomy" id="2704462"/>
    <lineage>
        <taxon>Bacteria</taxon>
        <taxon>Bacillati</taxon>
        <taxon>Bacillota</taxon>
        <taxon>Bacilli</taxon>
        <taxon>Bacillales</taxon>
        <taxon>Paenibacillaceae</taxon>
        <taxon>Paenibacillus</taxon>
    </lineage>
</organism>
<dbReference type="GO" id="GO:0000160">
    <property type="term" value="P:phosphorelay signal transduction system"/>
    <property type="evidence" value="ECO:0007669"/>
    <property type="project" value="InterPro"/>
</dbReference>
<evidence type="ECO:0000313" key="7">
    <source>
        <dbReference type="EMBL" id="QHT59974.1"/>
    </source>
</evidence>
<evidence type="ECO:0000259" key="6">
    <source>
        <dbReference type="PROSITE" id="PS50110"/>
    </source>
</evidence>
<keyword evidence="2" id="KW-0238">DNA-binding</keyword>
<dbReference type="InterPro" id="IPR011006">
    <property type="entry name" value="CheY-like_superfamily"/>
</dbReference>
<dbReference type="AlphaFoldDB" id="A0A6C0FXG7"/>
<dbReference type="InterPro" id="IPR009057">
    <property type="entry name" value="Homeodomain-like_sf"/>
</dbReference>
<evidence type="ECO:0000256" key="4">
    <source>
        <dbReference type="PROSITE-ProRule" id="PRU00169"/>
    </source>
</evidence>
<dbReference type="PROSITE" id="PS50110">
    <property type="entry name" value="RESPONSE_REGULATORY"/>
    <property type="match status" value="1"/>
</dbReference>
<keyword evidence="4" id="KW-0597">Phosphoprotein</keyword>
<dbReference type="InterPro" id="IPR001789">
    <property type="entry name" value="Sig_transdc_resp-reg_receiver"/>
</dbReference>
<dbReference type="SUPFAM" id="SSF46689">
    <property type="entry name" value="Homeodomain-like"/>
    <property type="match status" value="2"/>
</dbReference>
<evidence type="ECO:0000256" key="1">
    <source>
        <dbReference type="ARBA" id="ARBA00023015"/>
    </source>
</evidence>
<dbReference type="PANTHER" id="PTHR43280:SF28">
    <property type="entry name" value="HTH-TYPE TRANSCRIPTIONAL ACTIVATOR RHAS"/>
    <property type="match status" value="1"/>
</dbReference>
<dbReference type="SMART" id="SM00342">
    <property type="entry name" value="HTH_ARAC"/>
    <property type="match status" value="1"/>
</dbReference>
<dbReference type="Pfam" id="PF12833">
    <property type="entry name" value="HTH_18"/>
    <property type="match status" value="1"/>
</dbReference>
<keyword evidence="8" id="KW-1185">Reference proteome</keyword>
<evidence type="ECO:0000256" key="2">
    <source>
        <dbReference type="ARBA" id="ARBA00023125"/>
    </source>
</evidence>
<dbReference type="KEGG" id="plyc:GXP70_08455"/>